<proteinExistence type="predicted"/>
<reference evidence="3 4" key="1">
    <citation type="journal article" date="2019" name="Nat. Ecol. Evol.">
        <title>Megaphylogeny resolves global patterns of mushroom evolution.</title>
        <authorList>
            <person name="Varga T."/>
            <person name="Krizsan K."/>
            <person name="Foldi C."/>
            <person name="Dima B."/>
            <person name="Sanchez-Garcia M."/>
            <person name="Sanchez-Ramirez S."/>
            <person name="Szollosi G.J."/>
            <person name="Szarkandi J.G."/>
            <person name="Papp V."/>
            <person name="Albert L."/>
            <person name="Andreopoulos W."/>
            <person name="Angelini C."/>
            <person name="Antonin V."/>
            <person name="Barry K.W."/>
            <person name="Bougher N.L."/>
            <person name="Buchanan P."/>
            <person name="Buyck B."/>
            <person name="Bense V."/>
            <person name="Catcheside P."/>
            <person name="Chovatia M."/>
            <person name="Cooper J."/>
            <person name="Damon W."/>
            <person name="Desjardin D."/>
            <person name="Finy P."/>
            <person name="Geml J."/>
            <person name="Haridas S."/>
            <person name="Hughes K."/>
            <person name="Justo A."/>
            <person name="Karasinski D."/>
            <person name="Kautmanova I."/>
            <person name="Kiss B."/>
            <person name="Kocsube S."/>
            <person name="Kotiranta H."/>
            <person name="LaButti K.M."/>
            <person name="Lechner B.E."/>
            <person name="Liimatainen K."/>
            <person name="Lipzen A."/>
            <person name="Lukacs Z."/>
            <person name="Mihaltcheva S."/>
            <person name="Morgado L.N."/>
            <person name="Niskanen T."/>
            <person name="Noordeloos M.E."/>
            <person name="Ohm R.A."/>
            <person name="Ortiz-Santana B."/>
            <person name="Ovrebo C."/>
            <person name="Racz N."/>
            <person name="Riley R."/>
            <person name="Savchenko A."/>
            <person name="Shiryaev A."/>
            <person name="Soop K."/>
            <person name="Spirin V."/>
            <person name="Szebenyi C."/>
            <person name="Tomsovsky M."/>
            <person name="Tulloss R.E."/>
            <person name="Uehling J."/>
            <person name="Grigoriev I.V."/>
            <person name="Vagvolgyi C."/>
            <person name="Papp T."/>
            <person name="Martin F.M."/>
            <person name="Miettinen O."/>
            <person name="Hibbett D.S."/>
            <person name="Nagy L.G."/>
        </authorList>
    </citation>
    <scope>NUCLEOTIDE SEQUENCE [LARGE SCALE GENOMIC DNA]</scope>
    <source>
        <strain evidence="3 4">FP101781</strain>
    </source>
</reference>
<keyword evidence="1" id="KW-1133">Transmembrane helix</keyword>
<evidence type="ECO:0000313" key="3">
    <source>
        <dbReference type="EMBL" id="TEB39562.1"/>
    </source>
</evidence>
<keyword evidence="1" id="KW-0472">Membrane</keyword>
<feature type="transmembrane region" description="Helical" evidence="1">
    <location>
        <begin position="67"/>
        <end position="89"/>
    </location>
</feature>
<comment type="caution">
    <text evidence="3">The sequence shown here is derived from an EMBL/GenBank/DDBJ whole genome shotgun (WGS) entry which is preliminary data.</text>
</comment>
<dbReference type="EMBL" id="QPFP01000001">
    <property type="protein sequence ID" value="TEB39562.1"/>
    <property type="molecule type" value="Genomic_DNA"/>
</dbReference>
<protein>
    <submittedName>
        <fullName evidence="3">Uncharacterized protein</fullName>
    </submittedName>
</protein>
<keyword evidence="1" id="KW-0812">Transmembrane</keyword>
<name>A0A4Y7U198_COPMI</name>
<evidence type="ECO:0000313" key="2">
    <source>
        <dbReference type="EMBL" id="TEB15063.1"/>
    </source>
</evidence>
<keyword evidence="4" id="KW-1185">Reference proteome</keyword>
<evidence type="ECO:0000256" key="1">
    <source>
        <dbReference type="SAM" id="Phobius"/>
    </source>
</evidence>
<dbReference type="EMBL" id="QPFP01000368">
    <property type="protein sequence ID" value="TEB15063.1"/>
    <property type="molecule type" value="Genomic_DNA"/>
</dbReference>
<dbReference type="AlphaFoldDB" id="A0A4Y7U198"/>
<sequence length="96" mass="11261">MLTPRIGGLGPRTVTLDYGFFFPEAQHRCGDIHRFFQTSTFQPHRFTFQKSSAHRSRQTRVQGRQKCLMLQSLHASVYGLLLVLFWRYLPNDPCLF</sequence>
<accession>A0A4Y7U198</accession>
<organism evidence="3 4">
    <name type="scientific">Coprinellus micaceus</name>
    <name type="common">Glistening ink-cap mushroom</name>
    <name type="synonym">Coprinus micaceus</name>
    <dbReference type="NCBI Taxonomy" id="71717"/>
    <lineage>
        <taxon>Eukaryota</taxon>
        <taxon>Fungi</taxon>
        <taxon>Dikarya</taxon>
        <taxon>Basidiomycota</taxon>
        <taxon>Agaricomycotina</taxon>
        <taxon>Agaricomycetes</taxon>
        <taxon>Agaricomycetidae</taxon>
        <taxon>Agaricales</taxon>
        <taxon>Agaricineae</taxon>
        <taxon>Psathyrellaceae</taxon>
        <taxon>Coprinellus</taxon>
    </lineage>
</organism>
<gene>
    <name evidence="2" type="ORF">FA13DRAFT_852968</name>
    <name evidence="3" type="ORF">FA13DRAFT_9484</name>
</gene>
<evidence type="ECO:0000313" key="4">
    <source>
        <dbReference type="Proteomes" id="UP000298030"/>
    </source>
</evidence>
<dbReference type="Proteomes" id="UP000298030">
    <property type="component" value="Unassembled WGS sequence"/>
</dbReference>